<feature type="repeat" description="Cell wall-binding" evidence="13">
    <location>
        <begin position="1313"/>
        <end position="1332"/>
    </location>
</feature>
<dbReference type="CDD" id="cd07475">
    <property type="entry name" value="Peptidases_S8_C5a_Peptidase"/>
    <property type="match status" value="1"/>
</dbReference>
<keyword evidence="9 14" id="KW-0378">Hydrolase</keyword>
<keyword evidence="10 14" id="KW-0720">Serine protease</keyword>
<dbReference type="InterPro" id="IPR023828">
    <property type="entry name" value="Peptidase_S8_Ser-AS"/>
</dbReference>
<feature type="region of interest" description="Disordered" evidence="16">
    <location>
        <begin position="1242"/>
        <end position="1275"/>
    </location>
</feature>
<evidence type="ECO:0000256" key="10">
    <source>
        <dbReference type="ARBA" id="ARBA00022825"/>
    </source>
</evidence>
<feature type="repeat" description="Cell wall-binding" evidence="13">
    <location>
        <begin position="1353"/>
        <end position="1372"/>
    </location>
</feature>
<keyword evidence="6 14" id="KW-0645">Protease</keyword>
<dbReference type="PROSITE" id="PS00136">
    <property type="entry name" value="SUBTILASE_ASP"/>
    <property type="match status" value="1"/>
</dbReference>
<comment type="caution">
    <text evidence="21">The sequence shown here is derived from an EMBL/GenBank/DDBJ whole genome shotgun (WGS) entry which is preliminary data.</text>
</comment>
<dbReference type="EMBL" id="ALAN01000048">
    <property type="protein sequence ID" value="ETI69549.1"/>
    <property type="molecule type" value="Genomic_DNA"/>
</dbReference>
<feature type="domain" description="C5a peptidase/Subtilisin-like protease SBT2-like Fn3-like" evidence="20">
    <location>
        <begin position="681"/>
        <end position="809"/>
    </location>
</feature>
<evidence type="ECO:0000256" key="11">
    <source>
        <dbReference type="ARBA" id="ARBA00022837"/>
    </source>
</evidence>
<feature type="repeat" description="Cell wall-binding" evidence="13">
    <location>
        <begin position="1333"/>
        <end position="1352"/>
    </location>
</feature>
<evidence type="ECO:0000256" key="3">
    <source>
        <dbReference type="ARBA" id="ARBA00011073"/>
    </source>
</evidence>
<reference evidence="21 22" key="1">
    <citation type="journal article" date="2014" name="Environ. Microbiol.">
        <title>The nitrate-ammonifying and nosZ-carrying bacterium Bacillus vireti is a potent source and sink for nitric and nitrous oxide under high nitrate conditions.</title>
        <authorList>
            <person name="Mania D."/>
            <person name="Heylen K."/>
            <person name="van Spanning R.J."/>
            <person name="Frostegard A."/>
        </authorList>
    </citation>
    <scope>NUCLEOTIDE SEQUENCE [LARGE SCALE GENOMIC DNA]</scope>
    <source>
        <strain evidence="21 22">LMG 21834</strain>
    </source>
</reference>
<keyword evidence="7 17" id="KW-0732">Signal</keyword>
<evidence type="ECO:0000256" key="7">
    <source>
        <dbReference type="ARBA" id="ARBA00022729"/>
    </source>
</evidence>
<dbReference type="GO" id="GO:0006508">
    <property type="term" value="P:proteolysis"/>
    <property type="evidence" value="ECO:0007669"/>
    <property type="project" value="UniProtKB-KW"/>
</dbReference>
<feature type="signal peptide" evidence="17">
    <location>
        <begin position="1"/>
        <end position="31"/>
    </location>
</feature>
<keyword evidence="5" id="KW-0964">Secreted</keyword>
<dbReference type="PROSITE" id="PS00138">
    <property type="entry name" value="SUBTILASE_SER"/>
    <property type="match status" value="1"/>
</dbReference>
<dbReference type="Gene3D" id="2.60.40.1710">
    <property type="entry name" value="Subtilisin-like superfamily"/>
    <property type="match status" value="1"/>
</dbReference>
<dbReference type="Proteomes" id="UP000018877">
    <property type="component" value="Unassembled WGS sequence"/>
</dbReference>
<keyword evidence="8" id="KW-0677">Repeat</keyword>
<evidence type="ECO:0000256" key="6">
    <source>
        <dbReference type="ARBA" id="ARBA00022670"/>
    </source>
</evidence>
<evidence type="ECO:0000259" key="18">
    <source>
        <dbReference type="Pfam" id="PF00082"/>
    </source>
</evidence>
<dbReference type="InterPro" id="IPR010435">
    <property type="entry name" value="C5a/SBT2-like_Fn3"/>
</dbReference>
<evidence type="ECO:0000256" key="15">
    <source>
        <dbReference type="RuleBase" id="RU003355"/>
    </source>
</evidence>
<feature type="active site" description="Charge relay system" evidence="12 14">
    <location>
        <position position="207"/>
    </location>
</feature>
<dbReference type="Gene3D" id="3.40.50.200">
    <property type="entry name" value="Peptidase S8/S53 domain"/>
    <property type="match status" value="1"/>
</dbReference>
<feature type="active site" description="Charge relay system" evidence="12 14">
    <location>
        <position position="269"/>
    </location>
</feature>
<comment type="similarity">
    <text evidence="3 14 15">Belongs to the peptidase S8 family.</text>
</comment>
<dbReference type="InterPro" id="IPR013783">
    <property type="entry name" value="Ig-like_fold"/>
</dbReference>
<dbReference type="Gene3D" id="3.50.30.30">
    <property type="match status" value="1"/>
</dbReference>
<dbReference type="InterPro" id="IPR015500">
    <property type="entry name" value="Peptidase_S8_subtilisin-rel"/>
</dbReference>
<name>A0AB94IR65_9BACI</name>
<dbReference type="InterPro" id="IPR000209">
    <property type="entry name" value="Peptidase_S8/S53_dom"/>
</dbReference>
<keyword evidence="4" id="KW-0134">Cell wall</keyword>
<keyword evidence="22" id="KW-1185">Reference proteome</keyword>
<dbReference type="InterPro" id="IPR003137">
    <property type="entry name" value="PA_domain"/>
</dbReference>
<evidence type="ECO:0000256" key="8">
    <source>
        <dbReference type="ARBA" id="ARBA00022737"/>
    </source>
</evidence>
<feature type="repeat" description="Cell wall-binding" evidence="13">
    <location>
        <begin position="1293"/>
        <end position="1312"/>
    </location>
</feature>
<evidence type="ECO:0000256" key="12">
    <source>
        <dbReference type="PIRSR" id="PIRSR615500-1"/>
    </source>
</evidence>
<dbReference type="InterPro" id="IPR034216">
    <property type="entry name" value="C5a_Peptidase"/>
</dbReference>
<evidence type="ECO:0000256" key="14">
    <source>
        <dbReference type="PROSITE-ProRule" id="PRU01240"/>
    </source>
</evidence>
<evidence type="ECO:0000256" key="4">
    <source>
        <dbReference type="ARBA" id="ARBA00022512"/>
    </source>
</evidence>
<dbReference type="Pfam" id="PF06280">
    <property type="entry name" value="fn3_5"/>
    <property type="match status" value="1"/>
</dbReference>
<dbReference type="InterPro" id="IPR036852">
    <property type="entry name" value="Peptidase_S8/S53_dom_sf"/>
</dbReference>
<feature type="repeat" description="Cell wall-binding" evidence="13">
    <location>
        <begin position="1373"/>
        <end position="1392"/>
    </location>
</feature>
<dbReference type="PROSITE" id="PS51892">
    <property type="entry name" value="SUBTILASE"/>
    <property type="match status" value="1"/>
</dbReference>
<dbReference type="PROSITE" id="PS00137">
    <property type="entry name" value="SUBTILASE_HIS"/>
    <property type="match status" value="1"/>
</dbReference>
<dbReference type="PANTHER" id="PTHR43806">
    <property type="entry name" value="PEPTIDASE S8"/>
    <property type="match status" value="1"/>
</dbReference>
<dbReference type="Pfam" id="PF02225">
    <property type="entry name" value="PA"/>
    <property type="match status" value="1"/>
</dbReference>
<dbReference type="SUPFAM" id="SSF69360">
    <property type="entry name" value="Cell wall binding repeat"/>
    <property type="match status" value="1"/>
</dbReference>
<evidence type="ECO:0000259" key="19">
    <source>
        <dbReference type="Pfam" id="PF02225"/>
    </source>
</evidence>
<dbReference type="InterPro" id="IPR018337">
    <property type="entry name" value="Cell_wall/Cho-bd_repeat"/>
</dbReference>
<dbReference type="SUPFAM" id="SSF52743">
    <property type="entry name" value="Subtilisin-like"/>
    <property type="match status" value="1"/>
</dbReference>
<evidence type="ECO:0000256" key="13">
    <source>
        <dbReference type="PROSITE-ProRule" id="PRU00591"/>
    </source>
</evidence>
<dbReference type="GO" id="GO:0004252">
    <property type="term" value="F:serine-type endopeptidase activity"/>
    <property type="evidence" value="ECO:0007669"/>
    <property type="project" value="UniProtKB-UniRule"/>
</dbReference>
<feature type="chain" id="PRO_5044493897" evidence="17">
    <location>
        <begin position="32"/>
        <end position="1432"/>
    </location>
</feature>
<feature type="domain" description="Peptidase S8/S53" evidence="18">
    <location>
        <begin position="198"/>
        <end position="657"/>
    </location>
</feature>
<comment type="cofactor">
    <cofactor evidence="1">
        <name>Ca(2+)</name>
        <dbReference type="ChEBI" id="CHEBI:29108"/>
    </cofactor>
</comment>
<evidence type="ECO:0000256" key="5">
    <source>
        <dbReference type="ARBA" id="ARBA00022525"/>
    </source>
</evidence>
<evidence type="ECO:0000256" key="17">
    <source>
        <dbReference type="SAM" id="SignalP"/>
    </source>
</evidence>
<protein>
    <submittedName>
        <fullName evidence="21">Lactocepin</fullName>
    </submittedName>
</protein>
<dbReference type="PRINTS" id="PR00723">
    <property type="entry name" value="SUBTILISIN"/>
</dbReference>
<gene>
    <name evidence="21" type="ORF">BAVI_06944</name>
</gene>
<dbReference type="RefSeq" id="WP_024027600.1">
    <property type="nucleotide sequence ID" value="NZ_ALAN01000048.1"/>
</dbReference>
<evidence type="ECO:0000256" key="9">
    <source>
        <dbReference type="ARBA" id="ARBA00022801"/>
    </source>
</evidence>
<accession>A0AB94IR65</accession>
<dbReference type="Pfam" id="PF00082">
    <property type="entry name" value="Peptidase_S8"/>
    <property type="match status" value="1"/>
</dbReference>
<dbReference type="PROSITE" id="PS51170">
    <property type="entry name" value="CW"/>
    <property type="match status" value="5"/>
</dbReference>
<dbReference type="InterPro" id="IPR050131">
    <property type="entry name" value="Peptidase_S8_subtilisin-like"/>
</dbReference>
<dbReference type="PANTHER" id="PTHR43806:SF11">
    <property type="entry name" value="CEREVISIN-RELATED"/>
    <property type="match status" value="1"/>
</dbReference>
<evidence type="ECO:0000256" key="1">
    <source>
        <dbReference type="ARBA" id="ARBA00001913"/>
    </source>
</evidence>
<organism evidence="21 22">
    <name type="scientific">Neobacillus vireti LMG 21834</name>
    <dbReference type="NCBI Taxonomy" id="1131730"/>
    <lineage>
        <taxon>Bacteria</taxon>
        <taxon>Bacillati</taxon>
        <taxon>Bacillota</taxon>
        <taxon>Bacilli</taxon>
        <taxon>Bacillales</taxon>
        <taxon>Bacillaceae</taxon>
        <taxon>Neobacillus</taxon>
    </lineage>
</organism>
<evidence type="ECO:0000313" key="22">
    <source>
        <dbReference type="Proteomes" id="UP000018877"/>
    </source>
</evidence>
<dbReference type="SUPFAM" id="SSF52025">
    <property type="entry name" value="PA domain"/>
    <property type="match status" value="1"/>
</dbReference>
<sequence length="1432" mass="155004">MKKKTQKKAASYALASALVLSNLGFAASASAESTQENDFAAKVKQLQDLTSKDLKTIDSGDIKTSASLNPSDRVRVIVEVDGQTPVEFATQEGKLYKDLAESKKSSLASTLVKQQNTVKDKISAKGVKLSYKKAFTTAFNGFSGDVQYGEIAKIEAIPGVKNVYIANEYNRPEETPEMKTSHSFIQSQTTWADAKLKGEGMVVAVIDTGVDPSHRDFKVTDASKDALTKAKVDQAGLKGKFFTDKVPYGYNYYDENNTILDLAPGASMHGMHVAGTVAANGDEANGGIKGVSPEAQVLGMKVFSNDPNYASTSSDIYLAAIDDSIKLGADVLNMSLGSTASFYDPKSAEDLAITRAVDNGIVCSVSAGNSGHISYGYAANPNPYASNPDIGVVGAPGLNTDTIQVAAAGNVSYLYQHNITVDGAAGFTATGFGIDDWTDLAKNNTLQLVSLGGKLGAPADYAGLDVKGKIVVMPRGDLAFADKTKNAAAAGAAGIIVYNSDNPVFYENQGGWQIPFMKIQRQQGLDLEAAIKAGNTTLRVTQTKKTEDPEMGRMTDFTSWGVTPNLDFKPEITAPGGKIYSTVNNNQYEVMSGTSMAAPHVAGGSALVQQYLKKDDRFKALTAGERTHFAKVLLMNTSSKIVDLNGQPFSPRRQGAGMMQTFNAVSTPVVVVEKSSNEGKVALKDFTSKQFTMNFTAKNISDKAVTYAVNTDVLTDTIKQTTGKPDTNALIAGNMDGAVVDAPKTLTVPAGQSVDFSVKVDLTNAKIPGLDNAGKKIALDLKEDIFVEGFVTLTDMNNKLEATLNVPYVGFYGKWDRPSILDGFKDFGETKFFNHGLNEMLFTSAGKTYLQAPVPGKQYYAVSPNGDGLMDNAFPLPTFLRNASEAQFNVLDKDGKLLRRVALEKDVRKSYYNSGNSGSSTYNLKSSRAWDGTVNSKQVDDGLYYYEIKAVVDYKGAEYQSKKIPVYVDTTAPKVKATYDNDASTVNWTTDEQGVGVMNYAIYVDGKLVTDTVSGTATSYKFATPLAAKTSVEVFAIDYAYNVGSSKTAAGDTSLPLVFMSAPSANGTYRSLEVPVSGYATDDLGVEKVQVNGEDVALTYDAAKKQYNFSTTVKFEKDGKYKIPITVTDIAGKEYGISRIVYVDTTPGEIVVDAPEKVGYDVDQATVKLQLKDNFNYLSLYVGADQVFVQPYKSPVDVMTPADTPYEFTVDLKHGENKVSLRLQDFGGNETKKDITIFRAEVKDQDPVPNPDPKPDPKPDPQPEPKPDPAPVVKNGWNLEGNTWFYYTKDVKKTGWLLDGNKWYYLNKNGAMQTGWVLDGGKWYLLNKSGAMQTGWVLDGGKWYLLNKSGAMQTGWALDGGKWYFLNNSGAMQTGWLKTGGEWYHLSNSGAMNTGWKLINGKWYYLNLKSGKMAYSTTIDGYKLGSDGAWIK</sequence>
<feature type="domain" description="PA" evidence="19">
    <location>
        <begin position="446"/>
        <end position="527"/>
    </location>
</feature>
<comment type="subcellular location">
    <subcellularLocation>
        <location evidence="2">Secreted</location>
    </subcellularLocation>
</comment>
<proteinExistence type="inferred from homology"/>
<dbReference type="Gene3D" id="2.10.270.10">
    <property type="entry name" value="Cholin Binding"/>
    <property type="match status" value="2"/>
</dbReference>
<dbReference type="Pfam" id="PF19127">
    <property type="entry name" value="Choline_bind_3"/>
    <property type="match status" value="3"/>
</dbReference>
<evidence type="ECO:0000256" key="2">
    <source>
        <dbReference type="ARBA" id="ARBA00004613"/>
    </source>
</evidence>
<dbReference type="InterPro" id="IPR023827">
    <property type="entry name" value="Peptidase_S8_Asp-AS"/>
</dbReference>
<dbReference type="InterPro" id="IPR046450">
    <property type="entry name" value="PA_dom_sf"/>
</dbReference>
<evidence type="ECO:0000259" key="20">
    <source>
        <dbReference type="Pfam" id="PF06280"/>
    </source>
</evidence>
<dbReference type="InterPro" id="IPR022398">
    <property type="entry name" value="Peptidase_S8_His-AS"/>
</dbReference>
<dbReference type="GO" id="GO:0005576">
    <property type="term" value="C:extracellular region"/>
    <property type="evidence" value="ECO:0007669"/>
    <property type="project" value="UniProtKB-SubCell"/>
</dbReference>
<evidence type="ECO:0000256" key="16">
    <source>
        <dbReference type="SAM" id="MobiDB-lite"/>
    </source>
</evidence>
<feature type="compositionally biased region" description="Basic and acidic residues" evidence="16">
    <location>
        <begin position="1253"/>
        <end position="1267"/>
    </location>
</feature>
<dbReference type="GO" id="GO:0016020">
    <property type="term" value="C:membrane"/>
    <property type="evidence" value="ECO:0007669"/>
    <property type="project" value="InterPro"/>
</dbReference>
<dbReference type="Gene3D" id="2.60.40.10">
    <property type="entry name" value="Immunoglobulins"/>
    <property type="match status" value="1"/>
</dbReference>
<feature type="active site" description="Charge relay system" evidence="12 14">
    <location>
        <position position="595"/>
    </location>
</feature>
<keyword evidence="11" id="KW-0106">Calcium</keyword>
<evidence type="ECO:0000313" key="21">
    <source>
        <dbReference type="EMBL" id="ETI69549.1"/>
    </source>
</evidence>